<keyword evidence="4" id="KW-0378">Hydrolase</keyword>
<feature type="domain" description="Helicase ATP-binding" evidence="10">
    <location>
        <begin position="399"/>
        <end position="574"/>
    </location>
</feature>
<sequence length="1844" mass="206492">MTSVTSHSDSDSDSAQDLDLDLDMDSPAPVPVTAAAGSHSNSALNNLLDASSPLSHASMSSSSGSGSSSDSSDGEHDQLQPYSAHSIPAHVGPRKTTAKQQPANTKITLKMPSKPSSSSSSSLSHAPLHKKKAIVYDSDSVQDNLSSSDNEDEIDEFDFDRKQSDIDDDDFTSKKKMKAGSSLVAKSASGKLSKLKKSKPGDRSSTGKHRKEKSTFKTVPYETVTIPMGDKHGGIDKFLSWKISADGEEEVYIKYKNMSYVHCEWIPRSVVEADRMGKTRLQKFLAKPLWESHWSEEDPFNPSFKLVDRVIDDGDRDGELYYLVKWCAQTYDMSTWEPASLVETLDDAKVKEFYARRDVNPAKYQSYENDGTRPSSKEWRKMDESPVYKNDMQLRAYQLEGLNWLLFCILADEMGLGKTVQSTVFLDYLYTRCNVKGPFLVIAPLSTIGNWERELNRWSDMNVVVYHGRDVARNLIVETEFYYRNQNHDPVANIYKVDVVLTTYEMAMSGMSQLKPINWRCVVLDEAHRLKNKTSKISEVLKQYKMEHRVLLTGTPLQNSLDELWALLNFLQPDQFASERDFQRDFGNLKSAGDVERLQALLKPLMLRRLKEDVEKSIPIKEETIIEVELTTMQKKWYKSILEKNFTWLKQGAEKRNNMPNLINAMMELRKCCIHPFLLNGAEDAIIQEYSADTPEKQFQALIQASGKMVLIDKLLRKLKQGGHKVLIFSQMTRCLDLIQDYLRGQQWGYERIDGSVRGDMRQAAIDRFSAPGCETFVFLLCTRAGGVGINLTAADTVIIFDSDWNPQNDLQAQSRVHRIGQKKSVLIYRLVTRNTYEREMFDKASMKLGLDKAVLQRMDAQSAYGEPETDGKKVSGMSKNEIEDLLKKGAYAAFMDDNASNDFCEEDIDQILTRRTQVIRHDNPAEKSSIFSKATFATSEEMVDINDPQFWDKVAKKAELNIVEVDEVADLIVDSVRARKQVQRFGDHTAILDEAAMSDGDDEQLYTGDAATSGVSKKKDPLQFRFWSQADRLRLERCLMTFGYARWDQFLEICKGRSVYDLKACSQVMIQYALKQNVVDAEVVEDIKMMLAADGIPDIETADMSIPYHGATKRQITEYRSCFFDAPKEQFDYLARKSKNLLQRLQMLYNIREKMNPTPTSRMPPVLGAPLTPWWSDNEDRDLMIGTLKWGYAKYAAIASDPELCFAERLVQLALEKPALALTEPESVEPAAASASASLAAPTPSLPPLSSELGNGRSGASSPIPQPLDVTAGLKQEIEVRHTFDDIDGEDEGGGSQKPGTATVRLDLLPSASDLGLRVRKVIAAYLRNQILSAKEEEKKRLLEERARAKQEKDDERNKLKERELTKRDRQEFYRTLSSYGVESDLDAAGNRTGVRDWSRFKEISQLKKSNEALESYFNQLMALSRKLVVPGVPPMSAEEMDIMTVEKAKKMLKRVDAMVKLREEIIGSPILDQCILSLRNVGKSGLPEWWSSEHDKGYLIGVAKWGLNRADLYVEDDTLPFKAIYEQYLMSREGPEIQPGRIDERFWMKEAAGMKRFYALCQAVLEPPKKRGGGGGSNRKASASAKLDSDLDDLDEGYPVKKSRPSVSRAAAAAPTSSTYAESFPPVTAVANEAENFQAKIDEISQLVAGAAAGFKRKRSKKKNGGPDEEEDEPFAYEASAMPLDGSAGIMDDAEVKKKKKSKKKHSHDIAPEAYESTETSDALLAGLLDFAGSAPQEHKKKKKSKKSSHHENGAAEQLMALMGGMMEAGGLADLDTSSSHKKKKSKKSKKHHGEDYNEDSFPGEAAEGIPMDAIMAESASTPEDAVMQDTSVAGQSSEFIV</sequence>
<dbReference type="GO" id="GO:0016787">
    <property type="term" value="F:hydrolase activity"/>
    <property type="evidence" value="ECO:0007669"/>
    <property type="project" value="UniProtKB-KW"/>
</dbReference>
<feature type="compositionally biased region" description="Acidic residues" evidence="8">
    <location>
        <begin position="149"/>
        <end position="158"/>
    </location>
</feature>
<dbReference type="InterPro" id="IPR038718">
    <property type="entry name" value="SNF2-like_sf"/>
</dbReference>
<dbReference type="Proteomes" id="UP000320333">
    <property type="component" value="Unassembled WGS sequence"/>
</dbReference>
<feature type="region of interest" description="Disordered" evidence="8">
    <location>
        <begin position="1571"/>
        <end position="1620"/>
    </location>
</feature>
<evidence type="ECO:0000256" key="3">
    <source>
        <dbReference type="ARBA" id="ARBA00022741"/>
    </source>
</evidence>
<dbReference type="GO" id="GO:0008094">
    <property type="term" value="F:ATP-dependent activity, acting on DNA"/>
    <property type="evidence" value="ECO:0007669"/>
    <property type="project" value="UniProtKB-ARBA"/>
</dbReference>
<keyword evidence="13" id="KW-1185">Reference proteome</keyword>
<proteinExistence type="predicted"/>
<dbReference type="SMART" id="SM00490">
    <property type="entry name" value="HELICc"/>
    <property type="match status" value="1"/>
</dbReference>
<evidence type="ECO:0000259" key="9">
    <source>
        <dbReference type="PROSITE" id="PS50013"/>
    </source>
</evidence>
<dbReference type="CDD" id="cd18793">
    <property type="entry name" value="SF2_C_SNF"/>
    <property type="match status" value="1"/>
</dbReference>
<feature type="coiled-coil region" evidence="7">
    <location>
        <begin position="1333"/>
        <end position="1367"/>
    </location>
</feature>
<dbReference type="SMART" id="SM00487">
    <property type="entry name" value="DEXDc"/>
    <property type="match status" value="1"/>
</dbReference>
<accession>A0A507FAS1</accession>
<dbReference type="InterPro" id="IPR000953">
    <property type="entry name" value="Chromo/chromo_shadow_dom"/>
</dbReference>
<feature type="domain" description="Chromo" evidence="9">
    <location>
        <begin position="305"/>
        <end position="365"/>
    </location>
</feature>
<dbReference type="Gene3D" id="3.40.50.300">
    <property type="entry name" value="P-loop containing nucleotide triphosphate hydrolases"/>
    <property type="match status" value="1"/>
</dbReference>
<feature type="compositionally biased region" description="Low complexity" evidence="8">
    <location>
        <begin position="1234"/>
        <end position="1254"/>
    </location>
</feature>
<evidence type="ECO:0000256" key="5">
    <source>
        <dbReference type="ARBA" id="ARBA00022840"/>
    </source>
</evidence>
<feature type="compositionally biased region" description="Basic residues" evidence="8">
    <location>
        <begin position="1782"/>
        <end position="1794"/>
    </location>
</feature>
<evidence type="ECO:0000259" key="10">
    <source>
        <dbReference type="PROSITE" id="PS51192"/>
    </source>
</evidence>
<dbReference type="Pfam" id="PF00271">
    <property type="entry name" value="Helicase_C"/>
    <property type="match status" value="1"/>
</dbReference>
<reference evidence="12 13" key="1">
    <citation type="journal article" date="2019" name="Sci. Rep.">
        <title>Comparative genomics of chytrid fungi reveal insights into the obligate biotrophic and pathogenic lifestyle of Synchytrium endobioticum.</title>
        <authorList>
            <person name="van de Vossenberg B.T.L.H."/>
            <person name="Warris S."/>
            <person name="Nguyen H.D.T."/>
            <person name="van Gent-Pelzer M.P.E."/>
            <person name="Joly D.L."/>
            <person name="van de Geest H.C."/>
            <person name="Bonants P.J.M."/>
            <person name="Smith D.S."/>
            <person name="Levesque C.A."/>
            <person name="van der Lee T.A.J."/>
        </authorList>
    </citation>
    <scope>NUCLEOTIDE SEQUENCE [LARGE SCALE GENOMIC DNA]</scope>
    <source>
        <strain evidence="12 13">CBS 675.73</strain>
    </source>
</reference>
<feature type="region of interest" description="Disordered" evidence="8">
    <location>
        <begin position="1772"/>
        <end position="1844"/>
    </location>
</feature>
<dbReference type="Gene3D" id="1.10.10.60">
    <property type="entry name" value="Homeodomain-like"/>
    <property type="match status" value="2"/>
</dbReference>
<dbReference type="FunFam" id="3.40.50.300:FF:000015">
    <property type="entry name" value="chromodomain-helicase-DNA-binding protein 9 isoform X1"/>
    <property type="match status" value="1"/>
</dbReference>
<feature type="compositionally biased region" description="Basic residues" evidence="8">
    <location>
        <begin position="1699"/>
        <end position="1709"/>
    </location>
</feature>
<feature type="domain" description="Helicase C-terminal" evidence="11">
    <location>
        <begin position="711"/>
        <end position="862"/>
    </location>
</feature>
<dbReference type="Pfam" id="PF23078">
    <property type="entry name" value="HTH_CHD6-9"/>
    <property type="match status" value="1"/>
</dbReference>
<dbReference type="GO" id="GO:0005524">
    <property type="term" value="F:ATP binding"/>
    <property type="evidence" value="ECO:0007669"/>
    <property type="project" value="UniProtKB-KW"/>
</dbReference>
<keyword evidence="2" id="KW-0677">Repeat</keyword>
<dbReference type="Pfam" id="PF00385">
    <property type="entry name" value="Chromo"/>
    <property type="match status" value="1"/>
</dbReference>
<feature type="compositionally biased region" description="Acidic residues" evidence="8">
    <location>
        <begin position="11"/>
        <end position="24"/>
    </location>
</feature>
<feature type="region of interest" description="Disordered" evidence="8">
    <location>
        <begin position="1656"/>
        <end position="1677"/>
    </location>
</feature>
<dbReference type="PROSITE" id="PS51192">
    <property type="entry name" value="HELICASE_ATP_BIND_1"/>
    <property type="match status" value="1"/>
</dbReference>
<evidence type="ECO:0000259" key="11">
    <source>
        <dbReference type="PROSITE" id="PS51194"/>
    </source>
</evidence>
<gene>
    <name evidence="12" type="ORF">CcCBS67573_g05301</name>
</gene>
<dbReference type="GO" id="GO:0005634">
    <property type="term" value="C:nucleus"/>
    <property type="evidence" value="ECO:0007669"/>
    <property type="project" value="UniProtKB-SubCell"/>
</dbReference>
<keyword evidence="3" id="KW-0547">Nucleotide-binding</keyword>
<dbReference type="PROSITE" id="PS51194">
    <property type="entry name" value="HELICASE_CTER"/>
    <property type="match status" value="1"/>
</dbReference>
<feature type="compositionally biased region" description="Polar residues" evidence="8">
    <location>
        <begin position="1831"/>
        <end position="1844"/>
    </location>
</feature>
<comment type="caution">
    <text evidence="12">The sequence shown here is derived from an EMBL/GenBank/DDBJ whole genome shotgun (WGS) entry which is preliminary data.</text>
</comment>
<dbReference type="InterPro" id="IPR056342">
    <property type="entry name" value="HTH_CHD6-9"/>
</dbReference>
<keyword evidence="6" id="KW-0539">Nucleus</keyword>
<evidence type="ECO:0000313" key="13">
    <source>
        <dbReference type="Proteomes" id="UP000320333"/>
    </source>
</evidence>
<protein>
    <recommendedName>
        <fullName evidence="14">DNA helicase</fullName>
    </recommendedName>
</protein>
<evidence type="ECO:0008006" key="14">
    <source>
        <dbReference type="Google" id="ProtNLM"/>
    </source>
</evidence>
<dbReference type="InterPro" id="IPR049730">
    <property type="entry name" value="SNF2/RAD54-like_C"/>
</dbReference>
<dbReference type="Pfam" id="PF00176">
    <property type="entry name" value="SNF2-rel_dom"/>
    <property type="match status" value="1"/>
</dbReference>
<dbReference type="EMBL" id="QEAP01000186">
    <property type="protein sequence ID" value="TPX73431.1"/>
    <property type="molecule type" value="Genomic_DNA"/>
</dbReference>
<feature type="region of interest" description="Disordered" evidence="8">
    <location>
        <begin position="1"/>
        <end position="216"/>
    </location>
</feature>
<dbReference type="InterPro" id="IPR000330">
    <property type="entry name" value="SNF2_N"/>
</dbReference>
<evidence type="ECO:0000256" key="7">
    <source>
        <dbReference type="SAM" id="Coils"/>
    </source>
</evidence>
<dbReference type="CDD" id="cd18659">
    <property type="entry name" value="CD2_tandem"/>
    <property type="match status" value="1"/>
</dbReference>
<dbReference type="InterPro" id="IPR014001">
    <property type="entry name" value="Helicase_ATP-bd"/>
</dbReference>
<feature type="compositionally biased region" description="Low complexity" evidence="8">
    <location>
        <begin position="49"/>
        <end position="71"/>
    </location>
</feature>
<dbReference type="OrthoDB" id="5857104at2759"/>
<dbReference type="STRING" id="246404.A0A507FAS1"/>
<name>A0A507FAS1_9FUNG</name>
<feature type="region of interest" description="Disordered" evidence="8">
    <location>
        <begin position="1697"/>
        <end position="1719"/>
    </location>
</feature>
<dbReference type="PANTHER" id="PTHR45623">
    <property type="entry name" value="CHROMODOMAIN-HELICASE-DNA-BINDING PROTEIN 3-RELATED-RELATED"/>
    <property type="match status" value="1"/>
</dbReference>
<evidence type="ECO:0000256" key="8">
    <source>
        <dbReference type="SAM" id="MobiDB-lite"/>
    </source>
</evidence>
<keyword evidence="7" id="KW-0175">Coiled coil</keyword>
<feature type="compositionally biased region" description="Low complexity" evidence="8">
    <location>
        <begin position="179"/>
        <end position="192"/>
    </location>
</feature>
<feature type="compositionally biased region" description="Low complexity" evidence="8">
    <location>
        <begin position="109"/>
        <end position="126"/>
    </location>
</feature>
<dbReference type="InterPro" id="IPR001650">
    <property type="entry name" value="Helicase_C-like"/>
</dbReference>
<dbReference type="SUPFAM" id="SSF52540">
    <property type="entry name" value="P-loop containing nucleoside triphosphate hydrolases"/>
    <property type="match status" value="2"/>
</dbReference>
<dbReference type="InterPro" id="IPR023780">
    <property type="entry name" value="Chromo_domain"/>
</dbReference>
<dbReference type="SMART" id="SM00298">
    <property type="entry name" value="CHROMO"/>
    <property type="match status" value="2"/>
</dbReference>
<evidence type="ECO:0000313" key="12">
    <source>
        <dbReference type="EMBL" id="TPX73431.1"/>
    </source>
</evidence>
<feature type="compositionally biased region" description="Low complexity" evidence="8">
    <location>
        <begin position="1607"/>
        <end position="1620"/>
    </location>
</feature>
<dbReference type="Gene3D" id="2.40.50.40">
    <property type="match status" value="1"/>
</dbReference>
<feature type="region of interest" description="Disordered" evidence="8">
    <location>
        <begin position="1234"/>
        <end position="1269"/>
    </location>
</feature>
<dbReference type="PANTHER" id="PTHR45623:SF11">
    <property type="entry name" value="KISMET, ISOFORM C"/>
    <property type="match status" value="1"/>
</dbReference>
<evidence type="ECO:0000256" key="1">
    <source>
        <dbReference type="ARBA" id="ARBA00004123"/>
    </source>
</evidence>
<keyword evidence="5" id="KW-0067">ATP-binding</keyword>
<evidence type="ECO:0000256" key="2">
    <source>
        <dbReference type="ARBA" id="ARBA00022737"/>
    </source>
</evidence>
<feature type="compositionally biased region" description="Polar residues" evidence="8">
    <location>
        <begin position="98"/>
        <end position="107"/>
    </location>
</feature>
<evidence type="ECO:0000256" key="4">
    <source>
        <dbReference type="ARBA" id="ARBA00022801"/>
    </source>
</evidence>
<organism evidence="12 13">
    <name type="scientific">Chytriomyces confervae</name>
    <dbReference type="NCBI Taxonomy" id="246404"/>
    <lineage>
        <taxon>Eukaryota</taxon>
        <taxon>Fungi</taxon>
        <taxon>Fungi incertae sedis</taxon>
        <taxon>Chytridiomycota</taxon>
        <taxon>Chytridiomycota incertae sedis</taxon>
        <taxon>Chytridiomycetes</taxon>
        <taxon>Chytridiales</taxon>
        <taxon>Chytriomycetaceae</taxon>
        <taxon>Chytriomyces</taxon>
    </lineage>
</organism>
<feature type="compositionally biased region" description="Basic residues" evidence="8">
    <location>
        <begin position="1657"/>
        <end position="1666"/>
    </location>
</feature>
<comment type="subcellular location">
    <subcellularLocation>
        <location evidence="1">Nucleus</location>
    </subcellularLocation>
</comment>
<evidence type="ECO:0000256" key="6">
    <source>
        <dbReference type="ARBA" id="ARBA00023242"/>
    </source>
</evidence>
<dbReference type="Gene3D" id="3.40.50.10810">
    <property type="entry name" value="Tandem AAA-ATPase domain"/>
    <property type="match status" value="1"/>
</dbReference>
<dbReference type="SUPFAM" id="SSF54160">
    <property type="entry name" value="Chromo domain-like"/>
    <property type="match status" value="2"/>
</dbReference>
<dbReference type="InterPro" id="IPR027417">
    <property type="entry name" value="P-loop_NTPase"/>
</dbReference>
<dbReference type="InterPro" id="IPR016197">
    <property type="entry name" value="Chromo-like_dom_sf"/>
</dbReference>
<dbReference type="PROSITE" id="PS50013">
    <property type="entry name" value="CHROMO_2"/>
    <property type="match status" value="1"/>
</dbReference>
<dbReference type="CDD" id="cd17995">
    <property type="entry name" value="DEXHc_CHD6_7_8_9"/>
    <property type="match status" value="1"/>
</dbReference>